<feature type="compositionally biased region" description="Polar residues" evidence="1">
    <location>
        <begin position="8"/>
        <end position="45"/>
    </location>
</feature>
<dbReference type="AlphaFoldDB" id="A0A6A4HE03"/>
<name>A0A6A4HE03_9AGAR</name>
<evidence type="ECO:0000256" key="1">
    <source>
        <dbReference type="SAM" id="MobiDB-lite"/>
    </source>
</evidence>
<reference evidence="2" key="1">
    <citation type="journal article" date="2019" name="Environ. Microbiol.">
        <title>Fungal ecological strategies reflected in gene transcription - a case study of two litter decomposers.</title>
        <authorList>
            <person name="Barbi F."/>
            <person name="Kohler A."/>
            <person name="Barry K."/>
            <person name="Baskaran P."/>
            <person name="Daum C."/>
            <person name="Fauchery L."/>
            <person name="Ihrmark K."/>
            <person name="Kuo A."/>
            <person name="LaButti K."/>
            <person name="Lipzen A."/>
            <person name="Morin E."/>
            <person name="Grigoriev I.V."/>
            <person name="Henrissat B."/>
            <person name="Lindahl B."/>
            <person name="Martin F."/>
        </authorList>
    </citation>
    <scope>NUCLEOTIDE SEQUENCE</scope>
    <source>
        <strain evidence="2">JB14</strain>
    </source>
</reference>
<sequence length="210" mass="22389">MPTAPPTLDQSLTGPQNALIGNTPNGGPSPMLNSFNSGLMPHSQSHPPMYPPQFPFAPHPTQIPFLPASSGHSNQSFQTQTQSAVGNIPAGGDIVSLTKCISKLSAELASEQLRYKDLCHKYYDGEGDLTHASFKSKSLAYCHSKCKHTAGDGPSPTPVAASSQNEDELMTLYSDVNSVDIIMGSSGLPMPNFTPLIRDPVSPEDQPDNR</sequence>
<accession>A0A6A4HE03</accession>
<dbReference type="Proteomes" id="UP000799118">
    <property type="component" value="Unassembled WGS sequence"/>
</dbReference>
<organism evidence="2 3">
    <name type="scientific">Gymnopus androsaceus JB14</name>
    <dbReference type="NCBI Taxonomy" id="1447944"/>
    <lineage>
        <taxon>Eukaryota</taxon>
        <taxon>Fungi</taxon>
        <taxon>Dikarya</taxon>
        <taxon>Basidiomycota</taxon>
        <taxon>Agaricomycotina</taxon>
        <taxon>Agaricomycetes</taxon>
        <taxon>Agaricomycetidae</taxon>
        <taxon>Agaricales</taxon>
        <taxon>Marasmiineae</taxon>
        <taxon>Omphalotaceae</taxon>
        <taxon>Gymnopus</taxon>
    </lineage>
</organism>
<proteinExistence type="predicted"/>
<dbReference type="EMBL" id="ML769530">
    <property type="protein sequence ID" value="KAE9395477.1"/>
    <property type="molecule type" value="Genomic_DNA"/>
</dbReference>
<evidence type="ECO:0000313" key="3">
    <source>
        <dbReference type="Proteomes" id="UP000799118"/>
    </source>
</evidence>
<feature type="region of interest" description="Disordered" evidence="1">
    <location>
        <begin position="1"/>
        <end position="46"/>
    </location>
</feature>
<keyword evidence="3" id="KW-1185">Reference proteome</keyword>
<evidence type="ECO:0000313" key="2">
    <source>
        <dbReference type="EMBL" id="KAE9395477.1"/>
    </source>
</evidence>
<protein>
    <submittedName>
        <fullName evidence="2">Uncharacterized protein</fullName>
    </submittedName>
</protein>
<gene>
    <name evidence="2" type="ORF">BT96DRAFT_997597</name>
</gene>